<name>A0ACC1XCP9_MELAZ</name>
<accession>A0ACC1XCP9</accession>
<organism evidence="1 2">
    <name type="scientific">Melia azedarach</name>
    <name type="common">Chinaberry tree</name>
    <dbReference type="NCBI Taxonomy" id="155640"/>
    <lineage>
        <taxon>Eukaryota</taxon>
        <taxon>Viridiplantae</taxon>
        <taxon>Streptophyta</taxon>
        <taxon>Embryophyta</taxon>
        <taxon>Tracheophyta</taxon>
        <taxon>Spermatophyta</taxon>
        <taxon>Magnoliopsida</taxon>
        <taxon>eudicotyledons</taxon>
        <taxon>Gunneridae</taxon>
        <taxon>Pentapetalae</taxon>
        <taxon>rosids</taxon>
        <taxon>malvids</taxon>
        <taxon>Sapindales</taxon>
        <taxon>Meliaceae</taxon>
        <taxon>Melia</taxon>
    </lineage>
</organism>
<sequence>MWKLKLSESEGNDQVWVRSVNNHIGRQFWEFDPNLGTPEERAHVEKLRNDFTKNRFQIKHSSDLLMRLQFAKENPRDMKVGNHVKVKNEEETSEEVVNNTLRKALRFYSTLQAEDGFWPGDYGGPLFLLPGLVISLFVTGVLNAILRLEHRKEILRYLYNHQNMDGGWGLHIEGCSTMFCTALSYVTLRLLGEGVDGGDGAMEKARKWILDRGGVTYIPSWGKMWLSVLGVYEWSGNNPLPPEIWLLPYFLPIHPGRMWCHCRMVYMPMSYLYGKRFVGPINSLVLSLRKELYLLPYHHVDWDHARNLCAKEDLYYPHPMIQDILWGGLKKVGEPLLMRWPLSKLRQKALQTVIKHIHFEDETTQYICIGPVNKVLNMVCCWVEDPNSEAYKRHLSRIKDYLWIAEDGMKMQGYNGSQLWDVSLAVQGILATNLVDEYDSMLKKAHDFIKNTQVPADCSDDLNYWYRHISKGGWPFSTPDNGWPVSDCTAEGLKAAILLSGMPNDLVGKAIPANRLYDAVNVILSLQNKNGGFASYELTRSYAWLEMINPAETFGDIIIDYQYVECTSAAIQGLKSFIKLHPCHRKKEIEASISKATKFIEGIQRSDGSWYGSWGVCFTYGTWFGIKGLVAAGKTYEESISIRKACDFLLSKQLDSGGWGESYLSCQNKVYTNLEGKKSHNVNTAWAVLALIEAGQAHRDPTPLHRAAKVLINSQMENGDFPQQEIMGVFNKNCMISYSAYRNIFPIWALGEYRNRVLLSTF</sequence>
<dbReference type="EMBL" id="CM051403">
    <property type="protein sequence ID" value="KAJ4709160.1"/>
    <property type="molecule type" value="Genomic_DNA"/>
</dbReference>
<protein>
    <submittedName>
        <fullName evidence="1">Terpene cyclase/mutase family member</fullName>
    </submittedName>
</protein>
<gene>
    <name evidence="1" type="ORF">OWV82_018992</name>
</gene>
<evidence type="ECO:0000313" key="1">
    <source>
        <dbReference type="EMBL" id="KAJ4709160.1"/>
    </source>
</evidence>
<comment type="caution">
    <text evidence="1">The sequence shown here is derived from an EMBL/GenBank/DDBJ whole genome shotgun (WGS) entry which is preliminary data.</text>
</comment>
<proteinExistence type="predicted"/>
<reference evidence="1 2" key="1">
    <citation type="journal article" date="2023" name="Science">
        <title>Complex scaffold remodeling in plant triterpene biosynthesis.</title>
        <authorList>
            <person name="De La Pena R."/>
            <person name="Hodgson H."/>
            <person name="Liu J.C."/>
            <person name="Stephenson M.J."/>
            <person name="Martin A.C."/>
            <person name="Owen C."/>
            <person name="Harkess A."/>
            <person name="Leebens-Mack J."/>
            <person name="Jimenez L.E."/>
            <person name="Osbourn A."/>
            <person name="Sattely E.S."/>
        </authorList>
    </citation>
    <scope>NUCLEOTIDE SEQUENCE [LARGE SCALE GENOMIC DNA]</scope>
    <source>
        <strain evidence="2">cv. JPN11</strain>
        <tissue evidence="1">Leaf</tissue>
    </source>
</reference>
<evidence type="ECO:0000313" key="2">
    <source>
        <dbReference type="Proteomes" id="UP001164539"/>
    </source>
</evidence>
<dbReference type="Proteomes" id="UP001164539">
    <property type="component" value="Chromosome 10"/>
</dbReference>
<keyword evidence="2" id="KW-1185">Reference proteome</keyword>